<keyword evidence="2" id="KW-0732">Signal</keyword>
<evidence type="ECO:0000313" key="4">
    <source>
        <dbReference type="Proteomes" id="UP000030063"/>
    </source>
</evidence>
<comment type="similarity">
    <text evidence="1">Belongs to the bacterial solute-binding protein 3 family.</text>
</comment>
<dbReference type="OrthoDB" id="5296159at2"/>
<gene>
    <name evidence="3" type="ORF">TMS3_0102200</name>
</gene>
<organism evidence="3 4">
    <name type="scientific">Pseudomonas taeanensis MS-3</name>
    <dbReference type="NCBI Taxonomy" id="1395571"/>
    <lineage>
        <taxon>Bacteria</taxon>
        <taxon>Pseudomonadati</taxon>
        <taxon>Pseudomonadota</taxon>
        <taxon>Gammaproteobacteria</taxon>
        <taxon>Pseudomonadales</taxon>
        <taxon>Pseudomonadaceae</taxon>
        <taxon>Pseudomonas</taxon>
    </lineage>
</organism>
<dbReference type="PANTHER" id="PTHR35936:SF25">
    <property type="entry name" value="ABC TRANSPORTER SUBSTRATE-BINDING PROTEIN"/>
    <property type="match status" value="1"/>
</dbReference>
<evidence type="ECO:0000256" key="1">
    <source>
        <dbReference type="ARBA" id="ARBA00010333"/>
    </source>
</evidence>
<feature type="chain" id="PRO_5001984360" evidence="2">
    <location>
        <begin position="20"/>
        <end position="255"/>
    </location>
</feature>
<evidence type="ECO:0000313" key="3">
    <source>
        <dbReference type="EMBL" id="KFX70775.1"/>
    </source>
</evidence>
<keyword evidence="4" id="KW-1185">Reference proteome</keyword>
<proteinExistence type="inferred from homology"/>
<accession>A0A0A1YLI4</accession>
<dbReference type="Proteomes" id="UP000030063">
    <property type="component" value="Unassembled WGS sequence"/>
</dbReference>
<sequence length="255" mass="28882">MRTSLLWALIISLSQPALSWAEHLHLVTGDGYAPFTGQTLPGGGILSQVVQAALRQRQVSSELDWRPWNRGLLMTLNGAYDATFPYVRSVELDKDYHYSEPLLVVRQHIFSRADEEYEVDDLPALAGKKLCYPLGWQLPVAIQGMVEQGLLTRHAPVGLNECARLLLLKRDDFFIANGPLGEVALSFTERSSAEFRRSQSAFAETSLHVLVPRRHPHAHRVLQRFNEGLALLREGNEYQRLLGRYLQQRDEQAGR</sequence>
<name>A0A0A1YLI4_9PSED</name>
<protein>
    <submittedName>
        <fullName evidence="3">Amino acid ABC transporter substrate-binding protein</fullName>
    </submittedName>
</protein>
<dbReference type="PANTHER" id="PTHR35936">
    <property type="entry name" value="MEMBRANE-BOUND LYTIC MUREIN TRANSGLYCOSYLASE F"/>
    <property type="match status" value="1"/>
</dbReference>
<dbReference type="RefSeq" id="WP_025163596.1">
    <property type="nucleotide sequence ID" value="NZ_AWSQ01000001.1"/>
</dbReference>
<evidence type="ECO:0000256" key="2">
    <source>
        <dbReference type="SAM" id="SignalP"/>
    </source>
</evidence>
<dbReference type="EMBL" id="AWSQ01000001">
    <property type="protein sequence ID" value="KFX70775.1"/>
    <property type="molecule type" value="Genomic_DNA"/>
</dbReference>
<dbReference type="STRING" id="1395571.TMS3_0102200"/>
<dbReference type="SUPFAM" id="SSF53850">
    <property type="entry name" value="Periplasmic binding protein-like II"/>
    <property type="match status" value="1"/>
</dbReference>
<dbReference type="Gene3D" id="3.40.190.10">
    <property type="entry name" value="Periplasmic binding protein-like II"/>
    <property type="match status" value="2"/>
</dbReference>
<comment type="caution">
    <text evidence="3">The sequence shown here is derived from an EMBL/GenBank/DDBJ whole genome shotgun (WGS) entry which is preliminary data.</text>
</comment>
<reference evidence="3 4" key="1">
    <citation type="journal article" date="2014" name="Genome Announc.">
        <title>Draft Genome Sequence of Petroleum Oil-Degrading Marine Bacterium Pseudomonas taeanensis Strain MS-3, Isolated from a Crude Oil-Contaminated Seashore.</title>
        <authorList>
            <person name="Lee S.Y."/>
            <person name="Kim S.H."/>
            <person name="Lee D.G."/>
            <person name="Shin S."/>
            <person name="Yun S.H."/>
            <person name="Choi C.W."/>
            <person name="Chung Y.H."/>
            <person name="Choi J.S."/>
            <person name="Kahng H.Y."/>
            <person name="Kim S.I."/>
        </authorList>
    </citation>
    <scope>NUCLEOTIDE SEQUENCE [LARGE SCALE GENOMIC DNA]</scope>
    <source>
        <strain evidence="3 4">MS-3</strain>
    </source>
</reference>
<feature type="signal peptide" evidence="2">
    <location>
        <begin position="1"/>
        <end position="19"/>
    </location>
</feature>
<dbReference type="eggNOG" id="COG0834">
    <property type="taxonomic scope" value="Bacteria"/>
</dbReference>
<dbReference type="AlphaFoldDB" id="A0A0A1YLI4"/>